<proteinExistence type="predicted"/>
<reference evidence="2" key="1">
    <citation type="submission" date="2023-01" db="EMBL/GenBank/DDBJ databases">
        <title>Genome assembly of the deep-sea coral Lophelia pertusa.</title>
        <authorList>
            <person name="Herrera S."/>
            <person name="Cordes E."/>
        </authorList>
    </citation>
    <scope>NUCLEOTIDE SEQUENCE</scope>
    <source>
        <strain evidence="2">USNM1676648</strain>
        <tissue evidence="2">Polyp</tissue>
    </source>
</reference>
<dbReference type="OrthoDB" id="5945970at2759"/>
<comment type="caution">
    <text evidence="2">The sequence shown here is derived from an EMBL/GenBank/DDBJ whole genome shotgun (WGS) entry which is preliminary data.</text>
</comment>
<gene>
    <name evidence="2" type="ORF">OS493_005481</name>
</gene>
<sequence>MASSSTAAVISMLLAATALYLMVVSSDCKHAVQGLRLEIYSAQEVKGCYNYNQTLGICFDARKGFMTLLKTTGEEIVFYQELGSNMFYYKLIDQGFIGHGPSMIYVPDAIPRIPQELREFLNQTAEETPTEFESLKNHYQEAIRELHNVAEIQLLELVSVALSDNSTQLEILKPFHALCFNLLKTSNIQTPVELRSAHGLDDKTADQHGERTKRCSLTSDPHNNYCTGMCGPNCVCWDWVCGDCCHHQGCYLHDMCCEKSPYGSYCLVPFFYGFDCSSYVTC</sequence>
<feature type="signal peptide" evidence="1">
    <location>
        <begin position="1"/>
        <end position="26"/>
    </location>
</feature>
<dbReference type="AlphaFoldDB" id="A0A9W9YTP7"/>
<keyword evidence="1" id="KW-0732">Signal</keyword>
<evidence type="ECO:0000256" key="1">
    <source>
        <dbReference type="SAM" id="SignalP"/>
    </source>
</evidence>
<feature type="chain" id="PRO_5040935244" evidence="1">
    <location>
        <begin position="27"/>
        <end position="282"/>
    </location>
</feature>
<organism evidence="2 3">
    <name type="scientific">Desmophyllum pertusum</name>
    <dbReference type="NCBI Taxonomy" id="174260"/>
    <lineage>
        <taxon>Eukaryota</taxon>
        <taxon>Metazoa</taxon>
        <taxon>Cnidaria</taxon>
        <taxon>Anthozoa</taxon>
        <taxon>Hexacorallia</taxon>
        <taxon>Scleractinia</taxon>
        <taxon>Caryophylliina</taxon>
        <taxon>Caryophylliidae</taxon>
        <taxon>Desmophyllum</taxon>
    </lineage>
</organism>
<evidence type="ECO:0000313" key="3">
    <source>
        <dbReference type="Proteomes" id="UP001163046"/>
    </source>
</evidence>
<protein>
    <submittedName>
        <fullName evidence="2">Uncharacterized protein</fullName>
    </submittedName>
</protein>
<dbReference type="Proteomes" id="UP001163046">
    <property type="component" value="Unassembled WGS sequence"/>
</dbReference>
<dbReference type="EMBL" id="MU827303">
    <property type="protein sequence ID" value="KAJ7365374.1"/>
    <property type="molecule type" value="Genomic_DNA"/>
</dbReference>
<evidence type="ECO:0000313" key="2">
    <source>
        <dbReference type="EMBL" id="KAJ7365374.1"/>
    </source>
</evidence>
<accession>A0A9W9YTP7</accession>
<name>A0A9W9YTP7_9CNID</name>
<keyword evidence="3" id="KW-1185">Reference proteome</keyword>